<evidence type="ECO:0000256" key="4">
    <source>
        <dbReference type="ARBA" id="ARBA00022505"/>
    </source>
</evidence>
<evidence type="ECO:0000256" key="5">
    <source>
        <dbReference type="ARBA" id="ARBA00022714"/>
    </source>
</evidence>
<evidence type="ECO:0000256" key="6">
    <source>
        <dbReference type="ARBA" id="ARBA00022723"/>
    </source>
</evidence>
<dbReference type="InterPro" id="IPR014309">
    <property type="entry name" value="Xanthine_DH_Mopterin-bd_su"/>
</dbReference>
<keyword evidence="5" id="KW-0001">2Fe-2S</keyword>
<keyword evidence="8" id="KW-0408">Iron</keyword>
<dbReference type="GO" id="GO:0016491">
    <property type="term" value="F:oxidoreductase activity"/>
    <property type="evidence" value="ECO:0007669"/>
    <property type="project" value="UniProtKB-KW"/>
</dbReference>
<organism evidence="13 14">
    <name type="scientific">Stutzerimonas stutzeri</name>
    <name type="common">Pseudomonas stutzeri</name>
    <dbReference type="NCBI Taxonomy" id="316"/>
    <lineage>
        <taxon>Bacteria</taxon>
        <taxon>Pseudomonadati</taxon>
        <taxon>Pseudomonadota</taxon>
        <taxon>Gammaproteobacteria</taxon>
        <taxon>Pseudomonadales</taxon>
        <taxon>Pseudomonadaceae</taxon>
        <taxon>Stutzerimonas</taxon>
    </lineage>
</organism>
<evidence type="ECO:0000256" key="2">
    <source>
        <dbReference type="ARBA" id="ARBA00001974"/>
    </source>
</evidence>
<dbReference type="PANTHER" id="PTHR11908:SF132">
    <property type="entry name" value="ALDEHYDE OXIDASE 1-RELATED"/>
    <property type="match status" value="1"/>
</dbReference>
<dbReference type="OrthoDB" id="9758509at2"/>
<dbReference type="InterPro" id="IPR046867">
    <property type="entry name" value="AldOxase/xan_DH_MoCoBD2"/>
</dbReference>
<dbReference type="Gene3D" id="3.90.1170.50">
    <property type="entry name" value="Aldehyde oxidase/xanthine dehydrogenase, a/b hammerhead"/>
    <property type="match status" value="1"/>
</dbReference>
<dbReference type="Pfam" id="PF20256">
    <property type="entry name" value="MoCoBD_2"/>
    <property type="match status" value="1"/>
</dbReference>
<dbReference type="GO" id="GO:0051537">
    <property type="term" value="F:2 iron, 2 sulfur cluster binding"/>
    <property type="evidence" value="ECO:0007669"/>
    <property type="project" value="UniProtKB-KW"/>
</dbReference>
<dbReference type="FunFam" id="3.30.365.10:FF:000002">
    <property type="entry name" value="Xanthine dehydrogenase oxidase"/>
    <property type="match status" value="1"/>
</dbReference>
<comment type="caution">
    <text evidence="13">The sequence shown here is derived from an EMBL/GenBank/DDBJ whole genome shotgun (WGS) entry which is preliminary data.</text>
</comment>
<dbReference type="SUPFAM" id="SSF54665">
    <property type="entry name" value="CO dehydrogenase molybdoprotein N-domain-like"/>
    <property type="match status" value="1"/>
</dbReference>
<dbReference type="GO" id="GO:0030151">
    <property type="term" value="F:molybdenum ion binding"/>
    <property type="evidence" value="ECO:0007669"/>
    <property type="project" value="InterPro"/>
</dbReference>
<dbReference type="SUPFAM" id="SSF56003">
    <property type="entry name" value="Molybdenum cofactor-binding domain"/>
    <property type="match status" value="1"/>
</dbReference>
<dbReference type="InterPro" id="IPR037165">
    <property type="entry name" value="AldOxase/xan_DH_Mopterin-bd_sf"/>
</dbReference>
<comment type="cofactor">
    <cofactor evidence="2">
        <name>FAD</name>
        <dbReference type="ChEBI" id="CHEBI:57692"/>
    </cofactor>
</comment>
<evidence type="ECO:0000256" key="3">
    <source>
        <dbReference type="ARBA" id="ARBA00006849"/>
    </source>
</evidence>
<reference evidence="13 14" key="1">
    <citation type="submission" date="2019-07" db="EMBL/GenBank/DDBJ databases">
        <title>Deep subsurface shale carbon reservoir microbial communities from Ohio and West Virginia, USA.</title>
        <authorList>
            <person name="Wrighton K."/>
        </authorList>
    </citation>
    <scope>NUCLEOTIDE SEQUENCE [LARGE SCALE GENOMIC DNA]</scope>
    <source>
        <strain evidence="13 14">NP_8Ht</strain>
    </source>
</reference>
<evidence type="ECO:0000256" key="11">
    <source>
        <dbReference type="ARBA" id="ARBA00053029"/>
    </source>
</evidence>
<dbReference type="FunFam" id="3.30.365.10:FF:000001">
    <property type="entry name" value="Xanthine dehydrogenase oxidase"/>
    <property type="match status" value="1"/>
</dbReference>
<sequence length="796" mass="87192">MHKPTKTQEEIAALFKQDLVTGVGRSVKHDSAPKHVTGEAVYVDDRLEFPNQLHIYARMSDRAHARIVRIDTAPCYAVPGVAIAITAQDVPGQLDIGAVMPGDPLLADGKVEYVGQPVIAVAADSLETARKAAMAAIIEYEDLEPVIDVVDALRKKHFVLDSHTHKRGDSTSALATAPRRLQGSLHIGGQEHFYLETQVSSVMPTEDGGMIVYTSTQNPTEVQKLVSEVLGVSMNKIVIDMRRMGGGFGGKETQAAGPACMCAVIAHLTGRPTKMRLPRMEDMTMTGKRHPFYVEYDVGFDDDGLLHGIEIDLAGNCGYSPDLSGSIVDRAMFHSDNAYYLGDATINGHRCKTNLASNTAYRGFGGPQGMVAIEEIMDTVARELGKDPLDVRKRNYYGKTERNVTPYYQTVEHNMLEEMTAELEASSEYAKRREEIRAFNAKSPILKKGLALTPVKFGISFTASFLNQGGALVHVYTDGSIHLNHGGTEMGQGLNTKVAQVVAEVFQVYIDRIQITATNTDKVPNTSPTAASSGTDLNGKAAQNAAQTIKQRLIEFAARHFKVTEEDVEFKNGQVRIRDQYVSFDELIQQAYFGQVSLSSTGFYRTPKIYYDRSQARGRPFYYFAYGAACSEVIVDTLTGEYKMLRSDILHDVGASLNPAIDIGQVEGGFVQGMGWLTMEELVWNDKGKLMTSGPASYKVPAVADMPLDLRVKLVENRKNPEDTVFHSKAVGEPPFMLGISVWCAIKDAVASLADYKAQPKIDAPATPERVLWGVEQMRKLKQATVAVATTETTPA</sequence>
<dbReference type="EMBL" id="VNHQ01000012">
    <property type="protein sequence ID" value="TYP65007.1"/>
    <property type="molecule type" value="Genomic_DNA"/>
</dbReference>
<evidence type="ECO:0000313" key="13">
    <source>
        <dbReference type="EMBL" id="TYP65007.1"/>
    </source>
</evidence>
<evidence type="ECO:0000313" key="14">
    <source>
        <dbReference type="Proteomes" id="UP000324282"/>
    </source>
</evidence>
<proteinExistence type="inferred from homology"/>
<evidence type="ECO:0000256" key="7">
    <source>
        <dbReference type="ARBA" id="ARBA00023002"/>
    </source>
</evidence>
<evidence type="ECO:0000256" key="10">
    <source>
        <dbReference type="ARBA" id="ARBA00034078"/>
    </source>
</evidence>
<evidence type="ECO:0000259" key="12">
    <source>
        <dbReference type="SMART" id="SM01008"/>
    </source>
</evidence>
<dbReference type="InterPro" id="IPR000674">
    <property type="entry name" value="Ald_Oxase/Xan_DH_a/b"/>
</dbReference>
<comment type="cofactor">
    <cofactor evidence="10">
        <name>[2Fe-2S] cluster</name>
        <dbReference type="ChEBI" id="CHEBI:190135"/>
    </cofactor>
</comment>
<dbReference type="GO" id="GO:0005506">
    <property type="term" value="F:iron ion binding"/>
    <property type="evidence" value="ECO:0007669"/>
    <property type="project" value="InterPro"/>
</dbReference>
<name>A0A5S5BD67_STUST</name>
<protein>
    <submittedName>
        <fullName evidence="13">Xanthine dehydrogenase molybdenum binding subunit apoprotein</fullName>
    </submittedName>
</protein>
<dbReference type="AlphaFoldDB" id="A0A5S5BD67"/>
<comment type="similarity">
    <text evidence="3">Belongs to the xanthine dehydrogenase family.</text>
</comment>
<gene>
    <name evidence="13" type="ORF">A9A72_122130</name>
</gene>
<evidence type="ECO:0000256" key="8">
    <source>
        <dbReference type="ARBA" id="ARBA00023004"/>
    </source>
</evidence>
<comment type="cofactor">
    <cofactor evidence="1">
        <name>Mo-molybdopterin</name>
        <dbReference type="ChEBI" id="CHEBI:71302"/>
    </cofactor>
</comment>
<keyword evidence="7" id="KW-0560">Oxidoreductase</keyword>
<dbReference type="InterPro" id="IPR036856">
    <property type="entry name" value="Ald_Oxase/Xan_DH_a/b_sf"/>
</dbReference>
<dbReference type="InterPro" id="IPR008274">
    <property type="entry name" value="AldOxase/xan_DH_MoCoBD1"/>
</dbReference>
<accession>A0A5S5BD67</accession>
<dbReference type="NCBIfam" id="TIGR02965">
    <property type="entry name" value="xanthine_xdhB"/>
    <property type="match status" value="1"/>
</dbReference>
<dbReference type="Proteomes" id="UP000324282">
    <property type="component" value="Unassembled WGS sequence"/>
</dbReference>
<keyword evidence="9" id="KW-0411">Iron-sulfur</keyword>
<dbReference type="RefSeq" id="WP_148924531.1">
    <property type="nucleotide sequence ID" value="NZ_VNHQ01000012.1"/>
</dbReference>
<evidence type="ECO:0000256" key="9">
    <source>
        <dbReference type="ARBA" id="ARBA00023014"/>
    </source>
</evidence>
<keyword evidence="6" id="KW-0479">Metal-binding</keyword>
<comment type="cofactor">
    <cofactor evidence="11">
        <name>Mo-molybdopterin cytosine dinucleotide</name>
        <dbReference type="ChEBI" id="CHEBI:71308"/>
    </cofactor>
</comment>
<dbReference type="Pfam" id="PF01315">
    <property type="entry name" value="Ald_Xan_dh_C"/>
    <property type="match status" value="1"/>
</dbReference>
<dbReference type="Gene3D" id="3.30.365.10">
    <property type="entry name" value="Aldehyde oxidase/xanthine dehydrogenase, molybdopterin binding domain"/>
    <property type="match status" value="4"/>
</dbReference>
<dbReference type="PANTHER" id="PTHR11908">
    <property type="entry name" value="XANTHINE DEHYDROGENASE"/>
    <property type="match status" value="1"/>
</dbReference>
<evidence type="ECO:0000256" key="1">
    <source>
        <dbReference type="ARBA" id="ARBA00001924"/>
    </source>
</evidence>
<feature type="domain" description="Aldehyde oxidase/xanthine dehydrogenase a/b hammerhead" evidence="12">
    <location>
        <begin position="37"/>
        <end position="144"/>
    </location>
</feature>
<dbReference type="InterPro" id="IPR016208">
    <property type="entry name" value="Ald_Oxase/xanthine_DH-like"/>
</dbReference>
<keyword evidence="4" id="KW-0500">Molybdenum</keyword>
<dbReference type="Pfam" id="PF02738">
    <property type="entry name" value="MoCoBD_1"/>
    <property type="match status" value="1"/>
</dbReference>
<dbReference type="SMART" id="SM01008">
    <property type="entry name" value="Ald_Xan_dh_C"/>
    <property type="match status" value="1"/>
</dbReference>